<protein>
    <submittedName>
        <fullName evidence="1">Uncharacterized protein</fullName>
    </submittedName>
</protein>
<accession>A0A5B7J296</accession>
<evidence type="ECO:0000313" key="2">
    <source>
        <dbReference type="Proteomes" id="UP000324222"/>
    </source>
</evidence>
<evidence type="ECO:0000313" key="1">
    <source>
        <dbReference type="EMBL" id="MPC86584.1"/>
    </source>
</evidence>
<keyword evidence="2" id="KW-1185">Reference proteome</keyword>
<name>A0A5B7J296_PORTR</name>
<gene>
    <name evidence="1" type="ORF">E2C01_081418</name>
</gene>
<sequence length="15" mass="1891">MVPARWRSRYLRGSR</sequence>
<comment type="caution">
    <text evidence="1">The sequence shown here is derived from an EMBL/GenBank/DDBJ whole genome shotgun (WGS) entry which is preliminary data.</text>
</comment>
<reference evidence="1 2" key="1">
    <citation type="submission" date="2019-05" db="EMBL/GenBank/DDBJ databases">
        <title>Another draft genome of Portunus trituberculatus and its Hox gene families provides insights of decapod evolution.</title>
        <authorList>
            <person name="Jeong J.-H."/>
            <person name="Song I."/>
            <person name="Kim S."/>
            <person name="Choi T."/>
            <person name="Kim D."/>
            <person name="Ryu S."/>
            <person name="Kim W."/>
        </authorList>
    </citation>
    <scope>NUCLEOTIDE SEQUENCE [LARGE SCALE GENOMIC DNA]</scope>
    <source>
        <tissue evidence="1">Muscle</tissue>
    </source>
</reference>
<proteinExistence type="predicted"/>
<organism evidence="1 2">
    <name type="scientific">Portunus trituberculatus</name>
    <name type="common">Swimming crab</name>
    <name type="synonym">Neptunus trituberculatus</name>
    <dbReference type="NCBI Taxonomy" id="210409"/>
    <lineage>
        <taxon>Eukaryota</taxon>
        <taxon>Metazoa</taxon>
        <taxon>Ecdysozoa</taxon>
        <taxon>Arthropoda</taxon>
        <taxon>Crustacea</taxon>
        <taxon>Multicrustacea</taxon>
        <taxon>Malacostraca</taxon>
        <taxon>Eumalacostraca</taxon>
        <taxon>Eucarida</taxon>
        <taxon>Decapoda</taxon>
        <taxon>Pleocyemata</taxon>
        <taxon>Brachyura</taxon>
        <taxon>Eubrachyura</taxon>
        <taxon>Portunoidea</taxon>
        <taxon>Portunidae</taxon>
        <taxon>Portuninae</taxon>
        <taxon>Portunus</taxon>
    </lineage>
</organism>
<dbReference type="Proteomes" id="UP000324222">
    <property type="component" value="Unassembled WGS sequence"/>
</dbReference>
<dbReference type="EMBL" id="VSRR010071916">
    <property type="protein sequence ID" value="MPC86584.1"/>
    <property type="molecule type" value="Genomic_DNA"/>
</dbReference>